<keyword evidence="2" id="KW-0521">NADP</keyword>
<dbReference type="Pfam" id="PF00106">
    <property type="entry name" value="adh_short"/>
    <property type="match status" value="1"/>
</dbReference>
<dbReference type="OrthoDB" id="191139at2759"/>
<dbReference type="EMBL" id="CAJVNV010000221">
    <property type="protein sequence ID" value="CAG8111813.1"/>
    <property type="molecule type" value="Genomic_DNA"/>
</dbReference>
<dbReference type="SUPFAM" id="SSF51735">
    <property type="entry name" value="NAD(P)-binding Rossmann-fold domains"/>
    <property type="match status" value="1"/>
</dbReference>
<protein>
    <recommendedName>
        <fullName evidence="6">NAD(P)-binding protein</fullName>
    </recommendedName>
</protein>
<dbReference type="Gene3D" id="3.40.50.720">
    <property type="entry name" value="NAD(P)-binding Rossmann-like Domain"/>
    <property type="match status" value="1"/>
</dbReference>
<gene>
    <name evidence="4" type="ORF">PNAL_LOCUS5004</name>
</gene>
<accession>A0A9W4HT36</accession>
<evidence type="ECO:0000256" key="3">
    <source>
        <dbReference type="ARBA" id="ARBA00023002"/>
    </source>
</evidence>
<name>A0A9W4HT36_PENNA</name>
<evidence type="ECO:0000313" key="5">
    <source>
        <dbReference type="Proteomes" id="UP001153461"/>
    </source>
</evidence>
<evidence type="ECO:0000256" key="1">
    <source>
        <dbReference type="ARBA" id="ARBA00006484"/>
    </source>
</evidence>
<organism evidence="4 5">
    <name type="scientific">Penicillium nalgiovense</name>
    <dbReference type="NCBI Taxonomy" id="60175"/>
    <lineage>
        <taxon>Eukaryota</taxon>
        <taxon>Fungi</taxon>
        <taxon>Dikarya</taxon>
        <taxon>Ascomycota</taxon>
        <taxon>Pezizomycotina</taxon>
        <taxon>Eurotiomycetes</taxon>
        <taxon>Eurotiomycetidae</taxon>
        <taxon>Eurotiales</taxon>
        <taxon>Aspergillaceae</taxon>
        <taxon>Penicillium</taxon>
    </lineage>
</organism>
<evidence type="ECO:0008006" key="6">
    <source>
        <dbReference type="Google" id="ProtNLM"/>
    </source>
</evidence>
<dbReference type="PANTHER" id="PTHR24320:SF236">
    <property type="entry name" value="SHORT-CHAIN DEHYDROGENASE-RELATED"/>
    <property type="match status" value="1"/>
</dbReference>
<evidence type="ECO:0000256" key="2">
    <source>
        <dbReference type="ARBA" id="ARBA00022857"/>
    </source>
</evidence>
<evidence type="ECO:0000313" key="4">
    <source>
        <dbReference type="EMBL" id="CAG8111813.1"/>
    </source>
</evidence>
<proteinExistence type="inferred from homology"/>
<dbReference type="Proteomes" id="UP001153461">
    <property type="component" value="Unassembled WGS sequence"/>
</dbReference>
<reference evidence="4" key="1">
    <citation type="submission" date="2021-07" db="EMBL/GenBank/DDBJ databases">
        <authorList>
            <person name="Branca A.L. A."/>
        </authorList>
    </citation>
    <scope>NUCLEOTIDE SEQUENCE</scope>
</reference>
<dbReference type="GO" id="GO:0016491">
    <property type="term" value="F:oxidoreductase activity"/>
    <property type="evidence" value="ECO:0007669"/>
    <property type="project" value="UniProtKB-KW"/>
</dbReference>
<dbReference type="PRINTS" id="PR00081">
    <property type="entry name" value="GDHRDH"/>
</dbReference>
<dbReference type="PANTHER" id="PTHR24320">
    <property type="entry name" value="RETINOL DEHYDROGENASE"/>
    <property type="match status" value="1"/>
</dbReference>
<dbReference type="InterPro" id="IPR002347">
    <property type="entry name" value="SDR_fam"/>
</dbReference>
<dbReference type="AlphaFoldDB" id="A0A9W4HT36"/>
<dbReference type="InterPro" id="IPR036291">
    <property type="entry name" value="NAD(P)-bd_dom_sf"/>
</dbReference>
<sequence>MIMLKADKSPLRVLHGHEGWLITLVARYYVCLGLPFFSFKSAISVSFHVIVFELFPLLTTLRFKKVHHLRIYYLSISSFFPASSQRLIFGAMGGTWAQMLPGTAEFTDNDLTSQAGKVFIVTGGNSGIGLELVKMLYGKGATVYMAGRSPSKIAAEIESITAQPNKTPGVLKGLHVDLGDLTTISTAVSTFLQQESRLDVLWNNAGIAHVPVGSTSVQGYEAHMGTNCVGPYLFTKLLTPILVKTADSASPGSVRVVWATSSIVDMAGPPGGLDLSEQAPGKHNQDKAHNYSASKAGNWFLASELHKRTAREAGISSVAVNPGNLRTKGWDGVPFLMRTLLSAFIHGPEKGAYTYLWAGLSPDVKVEDGGKFVIPWGRWHPDPRTDCLESLRSKDEGGSGLAADFWEWCDEQTQQYA</sequence>
<comment type="caution">
    <text evidence="4">The sequence shown here is derived from an EMBL/GenBank/DDBJ whole genome shotgun (WGS) entry which is preliminary data.</text>
</comment>
<keyword evidence="3" id="KW-0560">Oxidoreductase</keyword>
<comment type="similarity">
    <text evidence="1">Belongs to the short-chain dehydrogenases/reductases (SDR) family.</text>
</comment>